<evidence type="ECO:0000313" key="3">
    <source>
        <dbReference type="EMBL" id="MDR5651165.1"/>
    </source>
</evidence>
<organism evidence="3 4">
    <name type="scientific">Ruixingdingia sedimenti</name>
    <dbReference type="NCBI Taxonomy" id="3073604"/>
    <lineage>
        <taxon>Bacteria</taxon>
        <taxon>Pseudomonadati</taxon>
        <taxon>Pseudomonadota</taxon>
        <taxon>Alphaproteobacteria</taxon>
        <taxon>Rhodobacterales</taxon>
        <taxon>Paracoccaceae</taxon>
        <taxon>Ruixingdingia</taxon>
    </lineage>
</organism>
<comment type="caution">
    <text evidence="3">The sequence shown here is derived from an EMBL/GenBank/DDBJ whole genome shotgun (WGS) entry which is preliminary data.</text>
</comment>
<dbReference type="Pfam" id="PF02517">
    <property type="entry name" value="Rce1-like"/>
    <property type="match status" value="1"/>
</dbReference>
<evidence type="ECO:0000256" key="1">
    <source>
        <dbReference type="SAM" id="Phobius"/>
    </source>
</evidence>
<feature type="transmembrane region" description="Helical" evidence="1">
    <location>
        <begin position="152"/>
        <end position="171"/>
    </location>
</feature>
<evidence type="ECO:0000259" key="2">
    <source>
        <dbReference type="Pfam" id="PF02517"/>
    </source>
</evidence>
<protein>
    <submittedName>
        <fullName evidence="3">CPBP family intramembrane glutamic endopeptidase</fullName>
        <ecNumber evidence="3">3.4.-.-</ecNumber>
    </submittedName>
</protein>
<dbReference type="Proteomes" id="UP001247754">
    <property type="component" value="Unassembled WGS sequence"/>
</dbReference>
<gene>
    <name evidence="3" type="ORF">RGD00_00985</name>
</gene>
<keyword evidence="3" id="KW-0378">Hydrolase</keyword>
<feature type="domain" description="CAAX prenyl protease 2/Lysostaphin resistance protein A-like" evidence="2">
    <location>
        <begin position="102"/>
        <end position="189"/>
    </location>
</feature>
<proteinExistence type="predicted"/>
<reference evidence="3 4" key="1">
    <citation type="submission" date="2023-09" db="EMBL/GenBank/DDBJ databases">
        <title>Xinfangfangia sedmenti sp. nov., isolated the sedment.</title>
        <authorList>
            <person name="Xu L."/>
        </authorList>
    </citation>
    <scope>NUCLEOTIDE SEQUENCE [LARGE SCALE GENOMIC DNA]</scope>
    <source>
        <strain evidence="3 4">LG-4</strain>
    </source>
</reference>
<keyword evidence="1" id="KW-0812">Transmembrane</keyword>
<feature type="transmembrane region" description="Helical" evidence="1">
    <location>
        <begin position="68"/>
        <end position="87"/>
    </location>
</feature>
<feature type="transmembrane region" description="Helical" evidence="1">
    <location>
        <begin position="31"/>
        <end position="47"/>
    </location>
</feature>
<evidence type="ECO:0000313" key="4">
    <source>
        <dbReference type="Proteomes" id="UP001247754"/>
    </source>
</evidence>
<dbReference type="EC" id="3.4.-.-" evidence="3"/>
<dbReference type="InterPro" id="IPR003675">
    <property type="entry name" value="Rce1/LyrA-like_dom"/>
</dbReference>
<keyword evidence="1" id="KW-1133">Transmembrane helix</keyword>
<keyword evidence="1" id="KW-0472">Membrane</keyword>
<keyword evidence="4" id="KW-1185">Reference proteome</keyword>
<feature type="transmembrane region" description="Helical" evidence="1">
    <location>
        <begin position="124"/>
        <end position="146"/>
    </location>
</feature>
<name>A0ABU1F2S7_9RHOB</name>
<dbReference type="RefSeq" id="WP_310455228.1">
    <property type="nucleotide sequence ID" value="NZ_JAVKPH010000001.1"/>
</dbReference>
<sequence>MGQGRLWLRVEFAALYLLAPVTMALVLPPRALFPMLFLLTGVGLVLLHRTPGFSWASLLRGRVRWGQLALFTLGTALLAWAVLRWMAPGQAFFLLHYQPELLAMIWALYPVLSALPQEIVFRPLFFRRYGVILPGGPAIMVLNAAVFSLAHLMYWNAVVALMTFAGGLVFAHAYHRQQSFPQAVLLHSLAGNVLFTVGLGIFFYSGNVARPF</sequence>
<feature type="transmembrane region" description="Helical" evidence="1">
    <location>
        <begin position="7"/>
        <end position="25"/>
    </location>
</feature>
<dbReference type="EMBL" id="JAVKPH010000001">
    <property type="protein sequence ID" value="MDR5651165.1"/>
    <property type="molecule type" value="Genomic_DNA"/>
</dbReference>
<dbReference type="GO" id="GO:0016787">
    <property type="term" value="F:hydrolase activity"/>
    <property type="evidence" value="ECO:0007669"/>
    <property type="project" value="UniProtKB-KW"/>
</dbReference>
<accession>A0ABU1F2S7</accession>
<feature type="transmembrane region" description="Helical" evidence="1">
    <location>
        <begin position="183"/>
        <end position="204"/>
    </location>
</feature>